<dbReference type="PANTHER" id="PTHR48090:SF1">
    <property type="entry name" value="PROPHAGE BACTOPRENOL GLUCOSYL TRANSFERASE HOMOLOG"/>
    <property type="match status" value="1"/>
</dbReference>
<evidence type="ECO:0000256" key="7">
    <source>
        <dbReference type="SAM" id="Phobius"/>
    </source>
</evidence>
<dbReference type="Proteomes" id="UP000092971">
    <property type="component" value="Chromosome"/>
</dbReference>
<dbReference type="AlphaFoldDB" id="A0A1B1YA88"/>
<evidence type="ECO:0000256" key="4">
    <source>
        <dbReference type="ARBA" id="ARBA00022692"/>
    </source>
</evidence>
<protein>
    <submittedName>
        <fullName evidence="9">Glycosyl transferase</fullName>
    </submittedName>
</protein>
<keyword evidence="6 7" id="KW-0472">Membrane</keyword>
<feature type="domain" description="Glycosyltransferase 2-like" evidence="8">
    <location>
        <begin position="3"/>
        <end position="164"/>
    </location>
</feature>
<dbReference type="OrthoDB" id="9807778at2"/>
<dbReference type="InterPro" id="IPR001173">
    <property type="entry name" value="Glyco_trans_2-like"/>
</dbReference>
<evidence type="ECO:0000256" key="3">
    <source>
        <dbReference type="ARBA" id="ARBA00022679"/>
    </source>
</evidence>
<dbReference type="CDD" id="cd04187">
    <property type="entry name" value="DPM1_like_bac"/>
    <property type="match status" value="1"/>
</dbReference>
<dbReference type="PANTHER" id="PTHR48090">
    <property type="entry name" value="UNDECAPRENYL-PHOSPHATE 4-DEOXY-4-FORMAMIDO-L-ARABINOSE TRANSFERASE-RELATED"/>
    <property type="match status" value="1"/>
</dbReference>
<dbReference type="InterPro" id="IPR050256">
    <property type="entry name" value="Glycosyltransferase_2"/>
</dbReference>
<feature type="transmembrane region" description="Helical" evidence="7">
    <location>
        <begin position="253"/>
        <end position="284"/>
    </location>
</feature>
<comment type="subcellular location">
    <subcellularLocation>
        <location evidence="1">Membrane</location>
        <topology evidence="1">Multi-pass membrane protein</topology>
    </subcellularLocation>
</comment>
<dbReference type="SUPFAM" id="SSF53448">
    <property type="entry name" value="Nucleotide-diphospho-sugar transferases"/>
    <property type="match status" value="1"/>
</dbReference>
<dbReference type="Gene3D" id="3.90.550.10">
    <property type="entry name" value="Spore Coat Polysaccharide Biosynthesis Protein SpsA, Chain A"/>
    <property type="match status" value="1"/>
</dbReference>
<evidence type="ECO:0000256" key="6">
    <source>
        <dbReference type="ARBA" id="ARBA00023136"/>
    </source>
</evidence>
<dbReference type="GO" id="GO:0016757">
    <property type="term" value="F:glycosyltransferase activity"/>
    <property type="evidence" value="ECO:0007669"/>
    <property type="project" value="UniProtKB-KW"/>
</dbReference>
<dbReference type="RefSeq" id="WP_015357859.1">
    <property type="nucleotide sequence ID" value="NZ_CP014672.1"/>
</dbReference>
<keyword evidence="2" id="KW-0328">Glycosyltransferase</keyword>
<evidence type="ECO:0000256" key="1">
    <source>
        <dbReference type="ARBA" id="ARBA00004141"/>
    </source>
</evidence>
<feature type="transmembrane region" description="Helical" evidence="7">
    <location>
        <begin position="208"/>
        <end position="241"/>
    </location>
</feature>
<sequence length="306" mass="34758">MLSVVLPVYNEENQIEKTVAEVKNTIKQLGEEYEIIIIDDGSTDNSWEVLKNLADKNAEISAYRFSRNFGKEAALMAGLSHAKGDACITMDADLQHPPELIPEMVSYWKEGFEVVEAVKKDRGKETSFSRFSASLFYKIMYRLSGFNLENASDFKLLDRKVVDEIVRMPERETFFRGLAAWVGYKRKEVYFSVPERETGKSRWSKIKLFRLAITAFTSFSSLPLQFVTFMGILFLIGSVILGIQTLVMKLKGWAIGGFTTVILLLLIIGSCLMISLGMIGIYIARIYNEVKSRPRYIISEKCGKDK</sequence>
<organism evidence="9 10">
    <name type="scientific">Thermoclostridium stercorarium subsp. thermolacticum DSM 2910</name>
    <dbReference type="NCBI Taxonomy" id="1121336"/>
    <lineage>
        <taxon>Bacteria</taxon>
        <taxon>Bacillati</taxon>
        <taxon>Bacillota</taxon>
        <taxon>Clostridia</taxon>
        <taxon>Eubacteriales</taxon>
        <taxon>Oscillospiraceae</taxon>
        <taxon>Thermoclostridium</taxon>
    </lineage>
</organism>
<evidence type="ECO:0000259" key="8">
    <source>
        <dbReference type="Pfam" id="PF00535"/>
    </source>
</evidence>
<dbReference type="InterPro" id="IPR029044">
    <property type="entry name" value="Nucleotide-diphossugar_trans"/>
</dbReference>
<dbReference type="Pfam" id="PF00535">
    <property type="entry name" value="Glycos_transf_2"/>
    <property type="match status" value="1"/>
</dbReference>
<name>A0A1B1YA88_THEST</name>
<evidence type="ECO:0000256" key="5">
    <source>
        <dbReference type="ARBA" id="ARBA00022989"/>
    </source>
</evidence>
<keyword evidence="4 7" id="KW-0812">Transmembrane</keyword>
<keyword evidence="5 7" id="KW-1133">Transmembrane helix</keyword>
<keyword evidence="3 9" id="KW-0808">Transferase</keyword>
<evidence type="ECO:0000313" key="9">
    <source>
        <dbReference type="EMBL" id="ANW97639.1"/>
    </source>
</evidence>
<evidence type="ECO:0000313" key="10">
    <source>
        <dbReference type="Proteomes" id="UP000092971"/>
    </source>
</evidence>
<dbReference type="GO" id="GO:0005886">
    <property type="term" value="C:plasma membrane"/>
    <property type="evidence" value="ECO:0007669"/>
    <property type="project" value="TreeGrafter"/>
</dbReference>
<gene>
    <name evidence="9" type="ORF">CSTERTH_00610</name>
</gene>
<dbReference type="EMBL" id="CP014672">
    <property type="protein sequence ID" value="ANW97639.1"/>
    <property type="molecule type" value="Genomic_DNA"/>
</dbReference>
<reference evidence="9 10" key="1">
    <citation type="submission" date="2016-02" db="EMBL/GenBank/DDBJ databases">
        <title>Comparison of Clostridium stercorarium subspecies using comparative genomics and transcriptomics.</title>
        <authorList>
            <person name="Schellenberg J."/>
            <person name="Thallinger G."/>
            <person name="Levin D.B."/>
            <person name="Zhang X."/>
            <person name="Alvare G."/>
            <person name="Fristensky B."/>
            <person name="Sparling R."/>
        </authorList>
    </citation>
    <scope>NUCLEOTIDE SEQUENCE [LARGE SCALE GENOMIC DNA]</scope>
    <source>
        <strain evidence="9 10">DSM 2910</strain>
    </source>
</reference>
<evidence type="ECO:0000256" key="2">
    <source>
        <dbReference type="ARBA" id="ARBA00022676"/>
    </source>
</evidence>
<accession>A0A1B1YA88</accession>
<proteinExistence type="predicted"/>